<dbReference type="EMBL" id="JAMQKB010000005">
    <property type="protein sequence ID" value="MDC3424224.1"/>
    <property type="molecule type" value="Genomic_DNA"/>
</dbReference>
<evidence type="ECO:0000313" key="3">
    <source>
        <dbReference type="Proteomes" id="UP001145050"/>
    </source>
</evidence>
<gene>
    <name evidence="2" type="ORF">NC797_06845</name>
</gene>
<feature type="region of interest" description="Disordered" evidence="1">
    <location>
        <begin position="39"/>
        <end position="60"/>
    </location>
</feature>
<evidence type="ECO:0000256" key="1">
    <source>
        <dbReference type="SAM" id="MobiDB-lite"/>
    </source>
</evidence>
<comment type="caution">
    <text evidence="2">The sequence shown here is derived from an EMBL/GenBank/DDBJ whole genome shotgun (WGS) entry which is preliminary data.</text>
</comment>
<proteinExistence type="predicted"/>
<protein>
    <submittedName>
        <fullName evidence="2">Uncharacterized protein</fullName>
    </submittedName>
</protein>
<sequence>MCKGTIRSRFLWNDVFRPGKWDKLQEKYAARLQQEINLEEEQQQADLASSPEEPEDTLPF</sequence>
<keyword evidence="3" id="KW-1185">Reference proteome</keyword>
<dbReference type="Proteomes" id="UP001145050">
    <property type="component" value="Unassembled WGS sequence"/>
</dbReference>
<organism evidence="2 3">
    <name type="scientific">Terrihalobacillus insolitus</name>
    <dbReference type="NCBI Taxonomy" id="2950438"/>
    <lineage>
        <taxon>Bacteria</taxon>
        <taxon>Bacillati</taxon>
        <taxon>Bacillota</taxon>
        <taxon>Bacilli</taxon>
        <taxon>Bacillales</taxon>
        <taxon>Bacillaceae</taxon>
        <taxon>Terrihalobacillus</taxon>
    </lineage>
</organism>
<dbReference type="AlphaFoldDB" id="A0A9X4ALX4"/>
<accession>A0A9X4ALX4</accession>
<reference evidence="2" key="1">
    <citation type="submission" date="2022-06" db="EMBL/GenBank/DDBJ databases">
        <title>Aquibacillus sp. a new bacterium isolated from soil saline samples.</title>
        <authorList>
            <person name="Galisteo C."/>
            <person name="De La Haba R."/>
            <person name="Sanchez-Porro C."/>
            <person name="Ventosa A."/>
        </authorList>
    </citation>
    <scope>NUCLEOTIDE SEQUENCE</scope>
    <source>
        <strain evidence="2">3ASR75-11</strain>
    </source>
</reference>
<dbReference type="RefSeq" id="WP_272436028.1">
    <property type="nucleotide sequence ID" value="NZ_JAMQKB010000005.1"/>
</dbReference>
<name>A0A9X4ALX4_9BACI</name>
<evidence type="ECO:0000313" key="2">
    <source>
        <dbReference type="EMBL" id="MDC3424224.1"/>
    </source>
</evidence>